<evidence type="ECO:0000256" key="1">
    <source>
        <dbReference type="SAM" id="MobiDB-lite"/>
    </source>
</evidence>
<dbReference type="Proteomes" id="UP001642540">
    <property type="component" value="Unassembled WGS sequence"/>
</dbReference>
<gene>
    <name evidence="2" type="ORF">ODALV1_LOCUS27606</name>
</gene>
<feature type="compositionally biased region" description="Basic and acidic residues" evidence="1">
    <location>
        <begin position="48"/>
        <end position="82"/>
    </location>
</feature>
<sequence>MFMRRGGGSWERPHRLGRGWGWKWLRRRSPHGHGHGHGEQSSTSGWKYDSHHQDHHEPEYHPPVRPEKGEEGRGDGHVRGEEGEYGNVENVDGHGHSSRLRPSRHRHQHHQGNDGYVQLSLRRRS</sequence>
<evidence type="ECO:0000313" key="2">
    <source>
        <dbReference type="EMBL" id="CAL8138938.1"/>
    </source>
</evidence>
<protein>
    <submittedName>
        <fullName evidence="2">Uncharacterized protein</fullName>
    </submittedName>
</protein>
<proteinExistence type="predicted"/>
<name>A0ABP1RY99_9HEXA</name>
<feature type="compositionally biased region" description="Basic residues" evidence="1">
    <location>
        <begin position="96"/>
        <end position="110"/>
    </location>
</feature>
<reference evidence="2 3" key="1">
    <citation type="submission" date="2024-08" db="EMBL/GenBank/DDBJ databases">
        <authorList>
            <person name="Cucini C."/>
            <person name="Frati F."/>
        </authorList>
    </citation>
    <scope>NUCLEOTIDE SEQUENCE [LARGE SCALE GENOMIC DNA]</scope>
</reference>
<feature type="region of interest" description="Disordered" evidence="1">
    <location>
        <begin position="25"/>
        <end position="125"/>
    </location>
</feature>
<accession>A0ABP1RY99</accession>
<organism evidence="2 3">
    <name type="scientific">Orchesella dallaii</name>
    <dbReference type="NCBI Taxonomy" id="48710"/>
    <lineage>
        <taxon>Eukaryota</taxon>
        <taxon>Metazoa</taxon>
        <taxon>Ecdysozoa</taxon>
        <taxon>Arthropoda</taxon>
        <taxon>Hexapoda</taxon>
        <taxon>Collembola</taxon>
        <taxon>Entomobryomorpha</taxon>
        <taxon>Entomobryoidea</taxon>
        <taxon>Orchesellidae</taxon>
        <taxon>Orchesellinae</taxon>
        <taxon>Orchesella</taxon>
    </lineage>
</organism>
<evidence type="ECO:0000313" key="3">
    <source>
        <dbReference type="Proteomes" id="UP001642540"/>
    </source>
</evidence>
<keyword evidence="3" id="KW-1185">Reference proteome</keyword>
<dbReference type="EMBL" id="CAXLJM020000124">
    <property type="protein sequence ID" value="CAL8138938.1"/>
    <property type="molecule type" value="Genomic_DNA"/>
</dbReference>
<comment type="caution">
    <text evidence="2">The sequence shown here is derived from an EMBL/GenBank/DDBJ whole genome shotgun (WGS) entry which is preliminary data.</text>
</comment>
<feature type="compositionally biased region" description="Basic residues" evidence="1">
    <location>
        <begin position="25"/>
        <end position="35"/>
    </location>
</feature>